<dbReference type="InterPro" id="IPR015943">
    <property type="entry name" value="WD40/YVTN_repeat-like_dom_sf"/>
</dbReference>
<dbReference type="Gene3D" id="2.130.10.10">
    <property type="entry name" value="YVTN repeat-like/Quinoprotein amine dehydrogenase"/>
    <property type="match status" value="2"/>
</dbReference>
<name>A0A381UD12_9ZZZZ</name>
<dbReference type="PANTHER" id="PTHR47197">
    <property type="entry name" value="PROTEIN NIRF"/>
    <property type="match status" value="1"/>
</dbReference>
<dbReference type="PANTHER" id="PTHR47197:SF3">
    <property type="entry name" value="DIHYDRO-HEME D1 DEHYDROGENASE"/>
    <property type="match status" value="1"/>
</dbReference>
<evidence type="ECO:0008006" key="2">
    <source>
        <dbReference type="Google" id="ProtNLM"/>
    </source>
</evidence>
<feature type="non-terminal residue" evidence="1">
    <location>
        <position position="277"/>
    </location>
</feature>
<reference evidence="1" key="1">
    <citation type="submission" date="2018-05" db="EMBL/GenBank/DDBJ databases">
        <authorList>
            <person name="Lanie J.A."/>
            <person name="Ng W.-L."/>
            <person name="Kazmierczak K.M."/>
            <person name="Andrzejewski T.M."/>
            <person name="Davidsen T.M."/>
            <person name="Wayne K.J."/>
            <person name="Tettelin H."/>
            <person name="Glass J.I."/>
            <person name="Rusch D."/>
            <person name="Podicherti R."/>
            <person name="Tsui H.-C.T."/>
            <person name="Winkler M.E."/>
        </authorList>
    </citation>
    <scope>NUCLEOTIDE SEQUENCE</scope>
</reference>
<protein>
    <recommendedName>
        <fullName evidence="2">Methanethiol oxidase</fullName>
    </recommendedName>
</protein>
<dbReference type="EMBL" id="UINC01006195">
    <property type="protein sequence ID" value="SVA26070.1"/>
    <property type="molecule type" value="Genomic_DNA"/>
</dbReference>
<dbReference type="InterPro" id="IPR051200">
    <property type="entry name" value="Host-pathogen_enzymatic-act"/>
</dbReference>
<proteinExistence type="predicted"/>
<organism evidence="1">
    <name type="scientific">marine metagenome</name>
    <dbReference type="NCBI Taxonomy" id="408172"/>
    <lineage>
        <taxon>unclassified sequences</taxon>
        <taxon>metagenomes</taxon>
        <taxon>ecological metagenomes</taxon>
    </lineage>
</organism>
<dbReference type="AlphaFoldDB" id="A0A381UD12"/>
<dbReference type="InterPro" id="IPR011045">
    <property type="entry name" value="N2O_reductase_N"/>
</dbReference>
<accession>A0A381UD12</accession>
<dbReference type="SUPFAM" id="SSF50974">
    <property type="entry name" value="Nitrous oxide reductase, N-terminal domain"/>
    <property type="match status" value="1"/>
</dbReference>
<gene>
    <name evidence="1" type="ORF">METZ01_LOCUS78924</name>
</gene>
<sequence length="277" mass="31431">MIINPLIGRDYYIYVTAESQDEVHVVKFDGKKVVVIKDIPVGVWPLEIEGPHGLTISPDGKYWYLSLAHGFPFGHVYKYETGSDKMVDRVELGLFPATMQISAATGLLYVVNFNLHGEHEPSTVSIVDPEEMIEIKRVETGVMPHGSRLTNDGLKQYSVAMMSGMLYEIDVLQFDISRTLFTGRNKPTNMQHSMNSMGHNKPMKKHAMHKMPKEKPTWVYPHPADTHVYVVNNGIDNVVEIDLRKWAITRQFKTDKGPYNCEVSQDGKYLVVTYKSA</sequence>
<evidence type="ECO:0000313" key="1">
    <source>
        <dbReference type="EMBL" id="SVA26070.1"/>
    </source>
</evidence>